<dbReference type="CDD" id="cd00063">
    <property type="entry name" value="FN3"/>
    <property type="match status" value="1"/>
</dbReference>
<accession>A0A8T2JSY1</accession>
<name>A0A8T2JSY1_9PIPI</name>
<dbReference type="PANTHER" id="PTHR23037">
    <property type="entry name" value="CYTOKINE RECEPTOR"/>
    <property type="match status" value="1"/>
</dbReference>
<dbReference type="InterPro" id="IPR036116">
    <property type="entry name" value="FN3_sf"/>
</dbReference>
<feature type="transmembrane region" description="Helical" evidence="8">
    <location>
        <begin position="293"/>
        <end position="315"/>
    </location>
</feature>
<sequence length="319" mass="37312">MLDIVWKAPYLKDFHGDCTVLYELRYQNGAGNRWRSIRTQHYKHRAAFNLSNGIFVKIRTLLKGSCTNEPQMWSDWIDTNYSAPVQGTVESQIQNFQCTYYNWKALQCVWKPGKLNDFSSNYELHYWHKGLPQNMSCSSYLRSDGKNTGCIFQSQDLEHYTDFFVCISGTSDSYLVRPSYFVFQLQDIVKPAPPKELSITTTNPNEIVLEWKLPEETIPLRCLKFEIRYKEQDNIWKDTSEVQQTMSIIRKSNTSHIFCARVRDKVNQFCADDGFWSEWSPEVCWEAPFEYKYVYIFGGCFTVLGACMTAGIFAVRTKR</sequence>
<organism evidence="10 11">
    <name type="scientific">Hymenochirus boettgeri</name>
    <name type="common">Congo dwarf clawed frog</name>
    <dbReference type="NCBI Taxonomy" id="247094"/>
    <lineage>
        <taxon>Eukaryota</taxon>
        <taxon>Metazoa</taxon>
        <taxon>Chordata</taxon>
        <taxon>Craniata</taxon>
        <taxon>Vertebrata</taxon>
        <taxon>Euteleostomi</taxon>
        <taxon>Amphibia</taxon>
        <taxon>Batrachia</taxon>
        <taxon>Anura</taxon>
        <taxon>Pipoidea</taxon>
        <taxon>Pipidae</taxon>
        <taxon>Pipinae</taxon>
        <taxon>Hymenochirus</taxon>
    </lineage>
</organism>
<dbReference type="Gene3D" id="2.60.40.10">
    <property type="entry name" value="Immunoglobulins"/>
    <property type="match status" value="3"/>
</dbReference>
<evidence type="ECO:0000256" key="1">
    <source>
        <dbReference type="ARBA" id="ARBA00004479"/>
    </source>
</evidence>
<dbReference type="PROSITE" id="PS50853">
    <property type="entry name" value="FN3"/>
    <property type="match status" value="1"/>
</dbReference>
<evidence type="ECO:0000256" key="5">
    <source>
        <dbReference type="ARBA" id="ARBA00023136"/>
    </source>
</evidence>
<evidence type="ECO:0000256" key="6">
    <source>
        <dbReference type="ARBA" id="ARBA00023170"/>
    </source>
</evidence>
<dbReference type="OrthoDB" id="9826641at2759"/>
<dbReference type="InterPro" id="IPR015321">
    <property type="entry name" value="TypeI_recpt_CBD"/>
</dbReference>
<dbReference type="GO" id="GO:0009897">
    <property type="term" value="C:external side of plasma membrane"/>
    <property type="evidence" value="ECO:0007669"/>
    <property type="project" value="TreeGrafter"/>
</dbReference>
<dbReference type="GO" id="GO:0004896">
    <property type="term" value="F:cytokine receptor activity"/>
    <property type="evidence" value="ECO:0007669"/>
    <property type="project" value="TreeGrafter"/>
</dbReference>
<reference evidence="10" key="1">
    <citation type="thesis" date="2020" institute="ProQuest LLC" country="789 East Eisenhower Parkway, Ann Arbor, MI, USA">
        <title>Comparative Genomics and Chromosome Evolution.</title>
        <authorList>
            <person name="Mudd A.B."/>
        </authorList>
    </citation>
    <scope>NUCLEOTIDE SEQUENCE</scope>
    <source>
        <strain evidence="10">Female2</strain>
        <tissue evidence="10">Blood</tissue>
    </source>
</reference>
<keyword evidence="7" id="KW-0325">Glycoprotein</keyword>
<evidence type="ECO:0000256" key="4">
    <source>
        <dbReference type="ARBA" id="ARBA00022989"/>
    </source>
</evidence>
<evidence type="ECO:0000256" key="8">
    <source>
        <dbReference type="SAM" id="Phobius"/>
    </source>
</evidence>
<keyword evidence="11" id="KW-1185">Reference proteome</keyword>
<evidence type="ECO:0000259" key="9">
    <source>
        <dbReference type="PROSITE" id="PS50853"/>
    </source>
</evidence>
<dbReference type="Proteomes" id="UP000812440">
    <property type="component" value="Chromosome 8_10"/>
</dbReference>
<dbReference type="InterPro" id="IPR013783">
    <property type="entry name" value="Ig-like_fold"/>
</dbReference>
<evidence type="ECO:0000256" key="2">
    <source>
        <dbReference type="ARBA" id="ARBA00022692"/>
    </source>
</evidence>
<dbReference type="Pfam" id="PF09240">
    <property type="entry name" value="IL6Ra-bind"/>
    <property type="match status" value="1"/>
</dbReference>
<protein>
    <recommendedName>
        <fullName evidence="9">Fibronectin type-III domain-containing protein</fullName>
    </recommendedName>
</protein>
<dbReference type="InterPro" id="IPR003961">
    <property type="entry name" value="FN3_dom"/>
</dbReference>
<keyword evidence="4 8" id="KW-1133">Transmembrane helix</keyword>
<dbReference type="SUPFAM" id="SSF49265">
    <property type="entry name" value="Fibronectin type III"/>
    <property type="match status" value="2"/>
</dbReference>
<proteinExistence type="predicted"/>
<comment type="subcellular location">
    <subcellularLocation>
        <location evidence="1">Membrane</location>
        <topology evidence="1">Single-pass type I membrane protein</topology>
    </subcellularLocation>
</comment>
<feature type="domain" description="Fibronectin type-III" evidence="9">
    <location>
        <begin position="193"/>
        <end position="287"/>
    </location>
</feature>
<dbReference type="PANTHER" id="PTHR23037:SF45">
    <property type="entry name" value="INTERLEUKIN 13 RECEPTOR SUBUNIT ALPHA 2"/>
    <property type="match status" value="1"/>
</dbReference>
<keyword evidence="5 8" id="KW-0472">Membrane</keyword>
<dbReference type="EMBL" id="JAACNH010000003">
    <property type="protein sequence ID" value="KAG8448345.1"/>
    <property type="molecule type" value="Genomic_DNA"/>
</dbReference>
<dbReference type="AlphaFoldDB" id="A0A8T2JSY1"/>
<comment type="caution">
    <text evidence="10">The sequence shown here is derived from an EMBL/GenBank/DDBJ whole genome shotgun (WGS) entry which is preliminary data.</text>
</comment>
<keyword evidence="3" id="KW-0732">Signal</keyword>
<evidence type="ECO:0000256" key="3">
    <source>
        <dbReference type="ARBA" id="ARBA00022729"/>
    </source>
</evidence>
<evidence type="ECO:0000313" key="10">
    <source>
        <dbReference type="EMBL" id="KAG8448345.1"/>
    </source>
</evidence>
<keyword evidence="2 8" id="KW-0812">Transmembrane</keyword>
<gene>
    <name evidence="10" type="ORF">GDO86_015436</name>
</gene>
<evidence type="ECO:0000256" key="7">
    <source>
        <dbReference type="ARBA" id="ARBA00023180"/>
    </source>
</evidence>
<keyword evidence="6" id="KW-0675">Receptor</keyword>
<evidence type="ECO:0000313" key="11">
    <source>
        <dbReference type="Proteomes" id="UP000812440"/>
    </source>
</evidence>